<proteinExistence type="predicted"/>
<reference evidence="2 3" key="1">
    <citation type="submission" date="2024-09" db="EMBL/GenBank/DDBJ databases">
        <authorList>
            <person name="Sun Q."/>
            <person name="Mori K."/>
        </authorList>
    </citation>
    <scope>NUCLEOTIDE SEQUENCE [LARGE SCALE GENOMIC DNA]</scope>
    <source>
        <strain evidence="2 3">CECT 7682</strain>
    </source>
</reference>
<accession>A0ABV5J9E5</accession>
<dbReference type="EMBL" id="JBHMEW010000067">
    <property type="protein sequence ID" value="MFB9213311.1"/>
    <property type="molecule type" value="Genomic_DNA"/>
</dbReference>
<organism evidence="2 3">
    <name type="scientific">Echinicola jeungdonensis</name>
    <dbReference type="NCBI Taxonomy" id="709343"/>
    <lineage>
        <taxon>Bacteria</taxon>
        <taxon>Pseudomonadati</taxon>
        <taxon>Bacteroidota</taxon>
        <taxon>Cytophagia</taxon>
        <taxon>Cytophagales</taxon>
        <taxon>Cyclobacteriaceae</taxon>
        <taxon>Echinicola</taxon>
    </lineage>
</organism>
<name>A0ABV5J9E5_9BACT</name>
<evidence type="ECO:0000313" key="2">
    <source>
        <dbReference type="EMBL" id="MFB9213311.1"/>
    </source>
</evidence>
<sequence length="179" mass="19745">MIKSLILPLFLLVSYTGSQAQQTSLDQAAQEYSKAQLSEDVETLIDFTYPYVLQKSGGKEALRNALVDIIDFQKSTGVELKEIKMGKAKKITKSNGEIHALIPVKSILDVPGGKLISENTLIAVSNENSGKWYFIDASVIDETNIHQYLPTWNGSISLFPKGSDEFVAKQSERAISPHL</sequence>
<protein>
    <recommendedName>
        <fullName evidence="4">Nuclear transport factor 2 family protein</fullName>
    </recommendedName>
</protein>
<dbReference type="Proteomes" id="UP001589654">
    <property type="component" value="Unassembled WGS sequence"/>
</dbReference>
<comment type="caution">
    <text evidence="2">The sequence shown here is derived from an EMBL/GenBank/DDBJ whole genome shotgun (WGS) entry which is preliminary data.</text>
</comment>
<evidence type="ECO:0008006" key="4">
    <source>
        <dbReference type="Google" id="ProtNLM"/>
    </source>
</evidence>
<gene>
    <name evidence="2" type="ORF">ACFFUR_15955</name>
</gene>
<feature type="signal peptide" evidence="1">
    <location>
        <begin position="1"/>
        <end position="20"/>
    </location>
</feature>
<evidence type="ECO:0000256" key="1">
    <source>
        <dbReference type="SAM" id="SignalP"/>
    </source>
</evidence>
<keyword evidence="1" id="KW-0732">Signal</keyword>
<feature type="chain" id="PRO_5046358316" description="Nuclear transport factor 2 family protein" evidence="1">
    <location>
        <begin position="21"/>
        <end position="179"/>
    </location>
</feature>
<dbReference type="RefSeq" id="WP_290248639.1">
    <property type="nucleotide sequence ID" value="NZ_JAUFQT010000001.1"/>
</dbReference>
<evidence type="ECO:0000313" key="3">
    <source>
        <dbReference type="Proteomes" id="UP001589654"/>
    </source>
</evidence>
<keyword evidence="3" id="KW-1185">Reference proteome</keyword>